<comment type="caution">
    <text evidence="2">The sequence shown here is derived from an EMBL/GenBank/DDBJ whole genome shotgun (WGS) entry which is preliminary data.</text>
</comment>
<name>A0AAP4D1G8_9ENTR</name>
<keyword evidence="1" id="KW-0812">Transmembrane</keyword>
<keyword evidence="1" id="KW-1133">Transmembrane helix</keyword>
<dbReference type="AlphaFoldDB" id="A0AAP4D1G8"/>
<evidence type="ECO:0000313" key="3">
    <source>
        <dbReference type="Proteomes" id="UP001223214"/>
    </source>
</evidence>
<protein>
    <submittedName>
        <fullName evidence="2">Uncharacterized protein</fullName>
    </submittedName>
</protein>
<dbReference type="Proteomes" id="UP001223214">
    <property type="component" value="Unassembled WGS sequence"/>
</dbReference>
<sequence length="191" mass="21179">MEKKLLIGEIEHIQWNSVVLRCGEQREVFEIPANVLKQLKTGQRVRLLLRKQCLVRLFNISTQTLYETDFFANKPLLRKYQTLLFIIAAAICSIPAVGVVLSLIFIAALIGISFRRSEKVAVNVALTSAVSGLIYISLAGYLLMSGYYLAAFLACTLLIFIVLRSAGTIQNKEARVLDQEVSAGRLEGSVS</sequence>
<evidence type="ECO:0000313" key="2">
    <source>
        <dbReference type="EMBL" id="MDK9363297.1"/>
    </source>
</evidence>
<accession>A0AAP4D1G8</accession>
<feature type="transmembrane region" description="Helical" evidence="1">
    <location>
        <begin position="120"/>
        <end position="141"/>
    </location>
</feature>
<gene>
    <name evidence="2" type="ORF">QQF32_08850</name>
</gene>
<proteinExistence type="predicted"/>
<keyword evidence="1" id="KW-0472">Membrane</keyword>
<feature type="transmembrane region" description="Helical" evidence="1">
    <location>
        <begin position="147"/>
        <end position="166"/>
    </location>
</feature>
<keyword evidence="3" id="KW-1185">Reference proteome</keyword>
<organism evidence="2 3">
    <name type="scientific">Lelliottia wanjuensis</name>
    <dbReference type="NCBI Taxonomy" id="3050585"/>
    <lineage>
        <taxon>Bacteria</taxon>
        <taxon>Pseudomonadati</taxon>
        <taxon>Pseudomonadota</taxon>
        <taxon>Gammaproteobacteria</taxon>
        <taxon>Enterobacterales</taxon>
        <taxon>Enterobacteriaceae</taxon>
        <taxon>Lelliottia</taxon>
    </lineage>
</organism>
<dbReference type="EMBL" id="JASSOM010000048">
    <property type="protein sequence ID" value="MDK9363297.1"/>
    <property type="molecule type" value="Genomic_DNA"/>
</dbReference>
<dbReference type="RefSeq" id="WP_285149396.1">
    <property type="nucleotide sequence ID" value="NZ_JASSOM010000048.1"/>
</dbReference>
<evidence type="ECO:0000256" key="1">
    <source>
        <dbReference type="SAM" id="Phobius"/>
    </source>
</evidence>
<reference evidence="2 3" key="1">
    <citation type="submission" date="2023-06" db="EMBL/GenBank/DDBJ databases">
        <title>Identification and characterization of antibiotic-resistant Gram-negative bacteria.</title>
        <authorList>
            <person name="Cho G.-S."/>
            <person name="Lee J."/>
            <person name="Tai E."/>
            <person name="Jeong S."/>
            <person name="Kim I."/>
            <person name="Kim B.-E."/>
            <person name="Jeong M.-I."/>
            <person name="Oh K.-K."/>
            <person name="Franz C.M.A.P."/>
        </authorList>
    </citation>
    <scope>NUCLEOTIDE SEQUENCE [LARGE SCALE GENOMIC DNA]</scope>
    <source>
        <strain evidence="2 3">V106_12</strain>
    </source>
</reference>
<feature type="transmembrane region" description="Helical" evidence="1">
    <location>
        <begin position="83"/>
        <end position="108"/>
    </location>
</feature>